<name>A0A3L7APW8_9MICO</name>
<gene>
    <name evidence="4" type="ORF">D9V34_09330</name>
</gene>
<protein>
    <recommendedName>
        <fullName evidence="6">Ig-like domain-containing protein</fullName>
    </recommendedName>
</protein>
<proteinExistence type="predicted"/>
<feature type="region of interest" description="Disordered" evidence="2">
    <location>
        <begin position="589"/>
        <end position="682"/>
    </location>
</feature>
<evidence type="ECO:0000313" key="4">
    <source>
        <dbReference type="EMBL" id="RLP82015.1"/>
    </source>
</evidence>
<dbReference type="InterPro" id="IPR036179">
    <property type="entry name" value="Ig-like_dom_sf"/>
</dbReference>
<dbReference type="InterPro" id="IPR051860">
    <property type="entry name" value="Plasmodium_CSP_Invasion"/>
</dbReference>
<accession>A0A3L7APW8</accession>
<evidence type="ECO:0000256" key="3">
    <source>
        <dbReference type="SAM" id="Phobius"/>
    </source>
</evidence>
<keyword evidence="3" id="KW-0472">Membrane</keyword>
<dbReference type="SUPFAM" id="SSF48726">
    <property type="entry name" value="Immunoglobulin"/>
    <property type="match status" value="1"/>
</dbReference>
<dbReference type="Proteomes" id="UP000269438">
    <property type="component" value="Unassembled WGS sequence"/>
</dbReference>
<feature type="region of interest" description="Disordered" evidence="2">
    <location>
        <begin position="201"/>
        <end position="223"/>
    </location>
</feature>
<dbReference type="AlphaFoldDB" id="A0A3L7APW8"/>
<sequence length="726" mass="75101">MGAAPALAAPGEETPITTATFEWGVNAVSQGTSNSGACSYFVAGIADGTDADYRTTEGNVTLLKRAANGDALKVTRDNRCLPMVGDDSRQRALFTGGTGQHNTATGEAHIAWTGAFTIYSYGGLVPWYIQDPVLDVDATGHGVIRATLGGSAGDPGGSGAITPLTPVKNATILELDGVSISGNEIRSIPHYAGTDYFPLTDPKNPASPRSKDSAISPATKAANPTGWGSWPTDLVDFHYRSGLTTYWHSSGGSGDAKKVPYGVTLSLAGGVPDYVDIQPIKITQQPSGVQALPGDTVTLTGAATTNIPMTYQWQRADSWRGPWKNVEGATEASLVLADRKVGDAGYYRLSVQAGSLSANTYDAFVDVQALVLPWEDSKPRNRVVYAGSQAFVTSGFTGYPEPVYVPQLSRDGGKSWANVLPGDGLLNSRSMVVDAVPADWDGAQYRTLARNGHGPDVVSSIGHFTVLPAPTTPTLRLNVESHPAGTRFDVTKNNDIDVLGGGFGTPKTNLIYGIVPTASWNARGADYLAEDAVTKVEIEPGWNLRNGFFDRSVRPSAGTMKPGVDYSVVLLSATPGDRSLDAALPLPLVAAVPDPDPSTEPSPQPSTDPSTDPTTEPSPQPSTNPSTDPSTDPTIDPSPQPSTDPSLEPSTTPTGTAAPSAAPGTDGKSGSGSSTAVAGTTVGDPAGKAGGLAHTGASPLLALGGAGLLLALGAVMALRARRRNMI</sequence>
<keyword evidence="5" id="KW-1185">Reference proteome</keyword>
<evidence type="ECO:0000313" key="5">
    <source>
        <dbReference type="Proteomes" id="UP000269438"/>
    </source>
</evidence>
<keyword evidence="3" id="KW-1133">Transmembrane helix</keyword>
<feature type="transmembrane region" description="Helical" evidence="3">
    <location>
        <begin position="700"/>
        <end position="718"/>
    </location>
</feature>
<evidence type="ECO:0008006" key="6">
    <source>
        <dbReference type="Google" id="ProtNLM"/>
    </source>
</evidence>
<feature type="compositionally biased region" description="Low complexity" evidence="2">
    <location>
        <begin position="623"/>
        <end position="635"/>
    </location>
</feature>
<keyword evidence="3" id="KW-0812">Transmembrane</keyword>
<keyword evidence="1" id="KW-0677">Repeat</keyword>
<feature type="compositionally biased region" description="Low complexity" evidence="2">
    <location>
        <begin position="643"/>
        <end position="682"/>
    </location>
</feature>
<evidence type="ECO:0000256" key="1">
    <source>
        <dbReference type="ARBA" id="ARBA00022737"/>
    </source>
</evidence>
<comment type="caution">
    <text evidence="4">The sequence shown here is derived from an EMBL/GenBank/DDBJ whole genome shotgun (WGS) entry which is preliminary data.</text>
</comment>
<dbReference type="Gene3D" id="2.60.40.10">
    <property type="entry name" value="Immunoglobulins"/>
    <property type="match status" value="1"/>
</dbReference>
<feature type="compositionally biased region" description="Pro residues" evidence="2">
    <location>
        <begin position="594"/>
        <end position="606"/>
    </location>
</feature>
<dbReference type="InterPro" id="IPR013783">
    <property type="entry name" value="Ig-like_fold"/>
</dbReference>
<dbReference type="EMBL" id="RCUY01000009">
    <property type="protein sequence ID" value="RLP82015.1"/>
    <property type="molecule type" value="Genomic_DNA"/>
</dbReference>
<evidence type="ECO:0000256" key="2">
    <source>
        <dbReference type="SAM" id="MobiDB-lite"/>
    </source>
</evidence>
<organism evidence="4 5">
    <name type="scientific">Mycetocola lacteus</name>
    <dbReference type="NCBI Taxonomy" id="76637"/>
    <lineage>
        <taxon>Bacteria</taxon>
        <taxon>Bacillati</taxon>
        <taxon>Actinomycetota</taxon>
        <taxon>Actinomycetes</taxon>
        <taxon>Micrococcales</taxon>
        <taxon>Microbacteriaceae</taxon>
        <taxon>Mycetocola</taxon>
    </lineage>
</organism>
<reference evidence="4 5" key="1">
    <citation type="submission" date="2018-10" db="EMBL/GenBank/DDBJ databases">
        <authorList>
            <person name="Li J."/>
        </authorList>
    </citation>
    <scope>NUCLEOTIDE SEQUENCE [LARGE SCALE GENOMIC DNA]</scope>
    <source>
        <strain evidence="4 5">JCM 11654</strain>
    </source>
</reference>
<dbReference type="GO" id="GO:0005975">
    <property type="term" value="P:carbohydrate metabolic process"/>
    <property type="evidence" value="ECO:0007669"/>
    <property type="project" value="UniProtKB-ARBA"/>
</dbReference>
<dbReference type="PANTHER" id="PTHR44826:SF3">
    <property type="entry name" value="SPORE COAT PROTEIN SP85"/>
    <property type="match status" value="1"/>
</dbReference>
<dbReference type="PANTHER" id="PTHR44826">
    <property type="entry name" value="SPORE COAT PROTEIN SP85"/>
    <property type="match status" value="1"/>
</dbReference>